<gene>
    <name evidence="1" type="ORF">H8R27_11915</name>
</gene>
<dbReference type="EMBL" id="JACRUN010000007">
    <property type="protein sequence ID" value="MBC5835593.1"/>
    <property type="molecule type" value="Genomic_DNA"/>
</dbReference>
<evidence type="ECO:0000313" key="1">
    <source>
        <dbReference type="EMBL" id="MBC5835593.1"/>
    </source>
</evidence>
<reference evidence="1 2" key="1">
    <citation type="submission" date="2020-08" db="EMBL/GenBank/DDBJ databases">
        <title>Description of novel Flavobacterium F-408 isolate.</title>
        <authorList>
            <person name="Saticioglu I.B."/>
            <person name="Duman M."/>
            <person name="Altun S."/>
        </authorList>
    </citation>
    <scope>NUCLEOTIDE SEQUENCE [LARGE SCALE GENOMIC DNA]</scope>
    <source>
        <strain evidence="1 2">F-408</strain>
    </source>
</reference>
<dbReference type="RefSeq" id="WP_166129976.1">
    <property type="nucleotide sequence ID" value="NZ_JAANOQ010000007.1"/>
</dbReference>
<dbReference type="Proteomes" id="UP000605990">
    <property type="component" value="Unassembled WGS sequence"/>
</dbReference>
<name>A0ABR7J0W4_9FLAO</name>
<evidence type="ECO:0008006" key="3">
    <source>
        <dbReference type="Google" id="ProtNLM"/>
    </source>
</evidence>
<comment type="caution">
    <text evidence="1">The sequence shown here is derived from an EMBL/GenBank/DDBJ whole genome shotgun (WGS) entry which is preliminary data.</text>
</comment>
<evidence type="ECO:0000313" key="2">
    <source>
        <dbReference type="Proteomes" id="UP000605990"/>
    </source>
</evidence>
<accession>A0ABR7J0W4</accession>
<organism evidence="1 2">
    <name type="scientific">Flavobacterium bernardetii</name>
    <dbReference type="NCBI Taxonomy" id="2813823"/>
    <lineage>
        <taxon>Bacteria</taxon>
        <taxon>Pseudomonadati</taxon>
        <taxon>Bacteroidota</taxon>
        <taxon>Flavobacteriia</taxon>
        <taxon>Flavobacteriales</taxon>
        <taxon>Flavobacteriaceae</taxon>
        <taxon>Flavobacterium</taxon>
    </lineage>
</organism>
<proteinExistence type="predicted"/>
<protein>
    <recommendedName>
        <fullName evidence="3">Lipoprotein</fullName>
    </recommendedName>
</protein>
<sequence length="309" mass="37181">MKRIFYLILLVFLLINCKSKEVNYIEYYSKINEADSVFRYEKDTLKAIKIYKNVFKEFEPRNQYGKRELEHYIDFCDKFKMNFGGKKTLRKLINLEAPNREYFYGYGILKKYGIDSLEVVRRFDKWEKSLDKVLVDSFKVAFERDQYYRKNFDEKLLLLNDRKNEDLILKLIKSNNFPTIDKIGYAGGSDYPIKIITLHIGSSTKRFEYFKEELYKCVKKGYIRPIVYAEFVDRESVFGVRRDTTNSIYAAYRSPHAIKDSAQVNRNRRKIGLPSLYHNRDMIKEFERYLDVMYEKKMKLKSKNNQINK</sequence>
<keyword evidence="2" id="KW-1185">Reference proteome</keyword>